<keyword evidence="2" id="KW-1185">Reference proteome</keyword>
<reference evidence="1" key="1">
    <citation type="submission" date="2022-11" db="EMBL/GenBank/DDBJ databases">
        <authorList>
            <person name="Kikuchi T."/>
        </authorList>
    </citation>
    <scope>NUCLEOTIDE SEQUENCE</scope>
    <source>
        <strain evidence="1">PS1010</strain>
    </source>
</reference>
<evidence type="ECO:0000313" key="2">
    <source>
        <dbReference type="Proteomes" id="UP001152747"/>
    </source>
</evidence>
<gene>
    <name evidence="1" type="ORF">CAMP_LOCUS8665</name>
</gene>
<comment type="caution">
    <text evidence="1">The sequence shown here is derived from an EMBL/GenBank/DDBJ whole genome shotgun (WGS) entry which is preliminary data.</text>
</comment>
<name>A0A9P1IJH1_9PELO</name>
<dbReference type="AlphaFoldDB" id="A0A9P1IJH1"/>
<dbReference type="EMBL" id="CANHGI010000003">
    <property type="protein sequence ID" value="CAI5446028.1"/>
    <property type="molecule type" value="Genomic_DNA"/>
</dbReference>
<protein>
    <recommendedName>
        <fullName evidence="3">F-box associated domain-containing protein</fullName>
    </recommendedName>
</protein>
<accession>A0A9P1IJH1</accession>
<evidence type="ECO:0000313" key="1">
    <source>
        <dbReference type="EMBL" id="CAI5446028.1"/>
    </source>
</evidence>
<proteinExistence type="predicted"/>
<sequence>MAGLHKEIIPIIIDNLEQENLLKISAKAQKYANYKSINLIQDGKKFLLSIDGTLNIIFQELAFFKTKITYSETFEETDSIETRIESIFEVVVKKLVEFLKRIGKRLENLTINVQHKMRSRIIRQIQLRNLKNLSKFEISCTSEQIDILKYNFIDFESLKNVRKSLEIPYTNISFDQLKQLKAENITITWMNDNLNMENLAEYMDLWRNGGFHDKLESLEIQKPKSSRKFPMESDFKVINDASNFKSVESKIDKNKFIGICEDSQSICIDVWDNSETSDMESENYAETVN</sequence>
<dbReference type="Proteomes" id="UP001152747">
    <property type="component" value="Unassembled WGS sequence"/>
</dbReference>
<organism evidence="1 2">
    <name type="scientific">Caenorhabditis angaria</name>
    <dbReference type="NCBI Taxonomy" id="860376"/>
    <lineage>
        <taxon>Eukaryota</taxon>
        <taxon>Metazoa</taxon>
        <taxon>Ecdysozoa</taxon>
        <taxon>Nematoda</taxon>
        <taxon>Chromadorea</taxon>
        <taxon>Rhabditida</taxon>
        <taxon>Rhabditina</taxon>
        <taxon>Rhabditomorpha</taxon>
        <taxon>Rhabditoidea</taxon>
        <taxon>Rhabditidae</taxon>
        <taxon>Peloderinae</taxon>
        <taxon>Caenorhabditis</taxon>
    </lineage>
</organism>
<evidence type="ECO:0008006" key="3">
    <source>
        <dbReference type="Google" id="ProtNLM"/>
    </source>
</evidence>